<evidence type="ECO:0000259" key="1">
    <source>
        <dbReference type="Pfam" id="PF02579"/>
    </source>
</evidence>
<dbReference type="RefSeq" id="WP_094396790.1">
    <property type="nucleotide sequence ID" value="NZ_CP016893.1"/>
</dbReference>
<dbReference type="Pfam" id="PF02579">
    <property type="entry name" value="Nitro_FeMo-Co"/>
    <property type="match status" value="1"/>
</dbReference>
<organism evidence="2">
    <name type="scientific">Thermoanaerobacterium thermosaccharolyticum</name>
    <name type="common">Clostridium thermosaccharolyticum</name>
    <dbReference type="NCBI Taxonomy" id="1517"/>
    <lineage>
        <taxon>Bacteria</taxon>
        <taxon>Bacillati</taxon>
        <taxon>Bacillota</taxon>
        <taxon>Clostridia</taxon>
        <taxon>Thermoanaerobacterales</taxon>
        <taxon>Thermoanaerobacteraceae</taxon>
        <taxon>Thermoanaerobacterium</taxon>
    </lineage>
</organism>
<dbReference type="PANTHER" id="PTHR42983:SF1">
    <property type="entry name" value="IRON-MOLYBDENUM PROTEIN"/>
    <property type="match status" value="1"/>
</dbReference>
<dbReference type="SUPFAM" id="SSF53146">
    <property type="entry name" value="Nitrogenase accessory factor-like"/>
    <property type="match status" value="1"/>
</dbReference>
<feature type="domain" description="Dinitrogenase iron-molybdenum cofactor biosynthesis" evidence="1">
    <location>
        <begin position="8"/>
        <end position="96"/>
    </location>
</feature>
<dbReference type="InterPro" id="IPR036105">
    <property type="entry name" value="DiNase_FeMo-co_biosyn_sf"/>
</dbReference>
<reference evidence="2" key="1">
    <citation type="submission" date="2016-08" db="EMBL/GenBank/DDBJ databases">
        <title>A novel genetic cassette of butanologenic Thermoanaerobacterium thermosaccharolyticum that directly convert cellulose to butanol.</title>
        <authorList>
            <person name="Li T."/>
            <person name="He J."/>
        </authorList>
    </citation>
    <scope>NUCLEOTIDE SEQUENCE [LARGE SCALE GENOMIC DNA]</scope>
    <source>
        <strain evidence="2">TG57</strain>
    </source>
</reference>
<proteinExistence type="predicted"/>
<dbReference type="AlphaFoldDB" id="A0A223HW11"/>
<dbReference type="CDD" id="cd00851">
    <property type="entry name" value="MTH1175"/>
    <property type="match status" value="1"/>
</dbReference>
<protein>
    <submittedName>
        <fullName evidence="2">Dinitrogenase iron-molybdenum cofactor biosynthesis protein</fullName>
    </submittedName>
</protein>
<dbReference type="Gene3D" id="3.30.420.130">
    <property type="entry name" value="Dinitrogenase iron-molybdenum cofactor biosynthesis domain"/>
    <property type="match status" value="1"/>
</dbReference>
<accession>A0A223HW11</accession>
<sequence>MKIAVASDGRNVSMHFGHCEGFTIFDVEGNKIISSNFIENPGHRPGYLPEFLKGKGVECIISGGMGSSAIDLFNGYGIDVITGASGDVEEVTKKYVDGTLISSGSACEKHEHEDHCED</sequence>
<name>A0A223HW11_THETR</name>
<evidence type="ECO:0000313" key="2">
    <source>
        <dbReference type="EMBL" id="AST56577.1"/>
    </source>
</evidence>
<dbReference type="InterPro" id="IPR033913">
    <property type="entry name" value="MTH1175_dom"/>
</dbReference>
<dbReference type="EMBL" id="CP016893">
    <property type="protein sequence ID" value="AST56577.1"/>
    <property type="molecule type" value="Genomic_DNA"/>
</dbReference>
<dbReference type="InterPro" id="IPR003731">
    <property type="entry name" value="Di-Nase_FeMo-co_biosynth"/>
</dbReference>
<dbReference type="Proteomes" id="UP000214975">
    <property type="component" value="Chromosome"/>
</dbReference>
<dbReference type="PANTHER" id="PTHR42983">
    <property type="entry name" value="DINITROGENASE IRON-MOLYBDENUM COFACTOR PROTEIN-RELATED"/>
    <property type="match status" value="1"/>
</dbReference>
<gene>
    <name evidence="2" type="ORF">Thert_00364</name>
</gene>